<dbReference type="EMBL" id="CAJVPI010003350">
    <property type="protein sequence ID" value="CAG8657503.1"/>
    <property type="molecule type" value="Genomic_DNA"/>
</dbReference>
<name>A0A9N9E2I7_9GLOM</name>
<dbReference type="AlphaFoldDB" id="A0A9N9E2I7"/>
<comment type="caution">
    <text evidence="2">The sequence shown here is derived from an EMBL/GenBank/DDBJ whole genome shotgun (WGS) entry which is preliminary data.</text>
</comment>
<proteinExistence type="predicted"/>
<evidence type="ECO:0000259" key="1">
    <source>
        <dbReference type="PROSITE" id="PS50097"/>
    </source>
</evidence>
<dbReference type="InterPro" id="IPR011333">
    <property type="entry name" value="SKP1/BTB/POZ_sf"/>
</dbReference>
<dbReference type="Pfam" id="PF00651">
    <property type="entry name" value="BTB"/>
    <property type="match status" value="1"/>
</dbReference>
<organism evidence="2 3">
    <name type="scientific">Paraglomus brasilianum</name>
    <dbReference type="NCBI Taxonomy" id="144538"/>
    <lineage>
        <taxon>Eukaryota</taxon>
        <taxon>Fungi</taxon>
        <taxon>Fungi incertae sedis</taxon>
        <taxon>Mucoromycota</taxon>
        <taxon>Glomeromycotina</taxon>
        <taxon>Glomeromycetes</taxon>
        <taxon>Paraglomerales</taxon>
        <taxon>Paraglomeraceae</taxon>
        <taxon>Paraglomus</taxon>
    </lineage>
</organism>
<sequence>MSAITDVSSLYVRLTSDEDAFEHIQIYHFDAKIIVGANENAVSFLTHSVKLRQRSEFFNIALSNTWIRRENGVAVIHKPDISPELFEEILKFMYFENIPNNVLEAHAKDLFLYSDELLIDTLLGSIFSAWLNSIKRSLKPPHFFIAAVNTIYNYSSLKSCQHDFVAMFEQNPWNFYNHPNLSDLHEDIMKILAKRACQYGNGEVFLDVLIKWGIERNTSLVKEPFHQWKSKHFDLLANTISGVLQEVRFGQRPERYAHFHHLPFNQIFHGDFEELNWYKDCDIFTNELSANFKVLGLASTEIEIHAQPDSLPIPFTDAIQKVLVTRETENIKSSFMQTTKNWPRVKTSYNFVLSYHKKIKFSLPSFHEFFKSYLHSAPTLVVLKQGSKTVAGLSMSGLDIDMLLTMIYGLSGKPGKFLGTWNLLTKITELNKVFTEYSLFLWNISKSSDWTCAQIEPFTACNIGSNYLDVEKKIEKFEGASIGVDLRIFSLQQKKIRLALPC</sequence>
<dbReference type="OrthoDB" id="408604at2759"/>
<accession>A0A9N9E2I7</accession>
<dbReference type="Gene3D" id="3.30.710.10">
    <property type="entry name" value="Potassium Channel Kv1.1, Chain A"/>
    <property type="match status" value="1"/>
</dbReference>
<dbReference type="PROSITE" id="PS50097">
    <property type="entry name" value="BTB"/>
    <property type="match status" value="1"/>
</dbReference>
<reference evidence="2" key="1">
    <citation type="submission" date="2021-06" db="EMBL/GenBank/DDBJ databases">
        <authorList>
            <person name="Kallberg Y."/>
            <person name="Tangrot J."/>
            <person name="Rosling A."/>
        </authorList>
    </citation>
    <scope>NUCLEOTIDE SEQUENCE</scope>
    <source>
        <strain evidence="2">BR232B</strain>
    </source>
</reference>
<evidence type="ECO:0000313" key="2">
    <source>
        <dbReference type="EMBL" id="CAG8657503.1"/>
    </source>
</evidence>
<dbReference type="SUPFAM" id="SSF54695">
    <property type="entry name" value="POZ domain"/>
    <property type="match status" value="1"/>
</dbReference>
<gene>
    <name evidence="2" type="ORF">PBRASI_LOCUS10600</name>
</gene>
<feature type="domain" description="BTB" evidence="1">
    <location>
        <begin position="29"/>
        <end position="102"/>
    </location>
</feature>
<dbReference type="InterPro" id="IPR000210">
    <property type="entry name" value="BTB/POZ_dom"/>
</dbReference>
<dbReference type="CDD" id="cd18186">
    <property type="entry name" value="BTB_POZ_ZBTB_KLHL-like"/>
    <property type="match status" value="1"/>
</dbReference>
<protein>
    <submittedName>
        <fullName evidence="2">3614_t:CDS:1</fullName>
    </submittedName>
</protein>
<dbReference type="SMART" id="SM00225">
    <property type="entry name" value="BTB"/>
    <property type="match status" value="1"/>
</dbReference>
<keyword evidence="3" id="KW-1185">Reference proteome</keyword>
<dbReference type="Proteomes" id="UP000789739">
    <property type="component" value="Unassembled WGS sequence"/>
</dbReference>
<evidence type="ECO:0000313" key="3">
    <source>
        <dbReference type="Proteomes" id="UP000789739"/>
    </source>
</evidence>